<reference evidence="8 9" key="1">
    <citation type="submission" date="2024-06" db="EMBL/GenBank/DDBJ databases">
        <authorList>
            <person name="Pan Q."/>
            <person name="Wen M."/>
            <person name="Jouanno E."/>
            <person name="Zahm M."/>
            <person name="Klopp C."/>
            <person name="Cabau C."/>
            <person name="Louis A."/>
            <person name="Berthelot C."/>
            <person name="Parey E."/>
            <person name="Roest Crollius H."/>
            <person name="Montfort J."/>
            <person name="Robinson-Rechavi M."/>
            <person name="Bouchez O."/>
            <person name="Lampietro C."/>
            <person name="Lopez Roques C."/>
            <person name="Donnadieu C."/>
            <person name="Postlethwait J."/>
            <person name="Bobe J."/>
            <person name="Verreycken H."/>
            <person name="Guiguen Y."/>
        </authorList>
    </citation>
    <scope>NUCLEOTIDE SEQUENCE [LARGE SCALE GENOMIC DNA]</scope>
    <source>
        <strain evidence="8">Up_M1</strain>
        <tissue evidence="8">Testis</tissue>
    </source>
</reference>
<dbReference type="PROSITE" id="PS50082">
    <property type="entry name" value="WD_REPEATS_2"/>
    <property type="match status" value="1"/>
</dbReference>
<accession>A0ABD0WVV1</accession>
<dbReference type="InterPro" id="IPR036322">
    <property type="entry name" value="WD40_repeat_dom_sf"/>
</dbReference>
<gene>
    <name evidence="8" type="ORF">UPYG_G00184500</name>
</gene>
<dbReference type="Gene3D" id="1.10.238.10">
    <property type="entry name" value="EF-hand"/>
    <property type="match status" value="1"/>
</dbReference>
<dbReference type="InterPro" id="IPR050630">
    <property type="entry name" value="WD_repeat_EMAP"/>
</dbReference>
<comment type="subcellular location">
    <subcellularLocation>
        <location evidence="1">Cell projection</location>
        <location evidence="1">Cilium</location>
    </subcellularLocation>
</comment>
<keyword evidence="4" id="KW-0966">Cell projection</keyword>
<feature type="repeat" description="WD" evidence="6">
    <location>
        <begin position="440"/>
        <end position="481"/>
    </location>
</feature>
<dbReference type="PANTHER" id="PTHR13720">
    <property type="entry name" value="WD-40 REPEAT PROTEIN"/>
    <property type="match status" value="1"/>
</dbReference>
<organism evidence="8 9">
    <name type="scientific">Umbra pygmaea</name>
    <name type="common">Eastern mudminnow</name>
    <dbReference type="NCBI Taxonomy" id="75934"/>
    <lineage>
        <taxon>Eukaryota</taxon>
        <taxon>Metazoa</taxon>
        <taxon>Chordata</taxon>
        <taxon>Craniata</taxon>
        <taxon>Vertebrata</taxon>
        <taxon>Euteleostomi</taxon>
        <taxon>Actinopterygii</taxon>
        <taxon>Neopterygii</taxon>
        <taxon>Teleostei</taxon>
        <taxon>Protacanthopterygii</taxon>
        <taxon>Esociformes</taxon>
        <taxon>Umbridae</taxon>
        <taxon>Umbra</taxon>
    </lineage>
</organism>
<keyword evidence="2 6" id="KW-0853">WD repeat</keyword>
<evidence type="ECO:0000256" key="5">
    <source>
        <dbReference type="ARBA" id="ARBA00040994"/>
    </source>
</evidence>
<dbReference type="PROSITE" id="PS50294">
    <property type="entry name" value="WD_REPEATS_REGION"/>
    <property type="match status" value="1"/>
</dbReference>
<feature type="compositionally biased region" description="Polar residues" evidence="7">
    <location>
        <begin position="1"/>
        <end position="23"/>
    </location>
</feature>
<evidence type="ECO:0000256" key="1">
    <source>
        <dbReference type="ARBA" id="ARBA00004138"/>
    </source>
</evidence>
<dbReference type="Proteomes" id="UP001557470">
    <property type="component" value="Unassembled WGS sequence"/>
</dbReference>
<dbReference type="GO" id="GO:0005929">
    <property type="term" value="C:cilium"/>
    <property type="evidence" value="ECO:0007669"/>
    <property type="project" value="UniProtKB-SubCell"/>
</dbReference>
<keyword evidence="3" id="KW-0677">Repeat</keyword>
<comment type="caution">
    <text evidence="8">The sequence shown here is derived from an EMBL/GenBank/DDBJ whole genome shotgun (WGS) entry which is preliminary data.</text>
</comment>
<dbReference type="Gene3D" id="2.130.10.10">
    <property type="entry name" value="YVTN repeat-like/Quinoprotein amine dehydrogenase"/>
    <property type="match status" value="2"/>
</dbReference>
<evidence type="ECO:0000256" key="4">
    <source>
        <dbReference type="ARBA" id="ARBA00023273"/>
    </source>
</evidence>
<evidence type="ECO:0000256" key="2">
    <source>
        <dbReference type="ARBA" id="ARBA00022574"/>
    </source>
</evidence>
<dbReference type="SUPFAM" id="SSF50998">
    <property type="entry name" value="Quinoprotein alcohol dehydrogenase-like"/>
    <property type="match status" value="1"/>
</dbReference>
<dbReference type="InterPro" id="IPR001680">
    <property type="entry name" value="WD40_rpt"/>
</dbReference>
<dbReference type="Pfam" id="PF00400">
    <property type="entry name" value="WD40"/>
    <property type="match status" value="3"/>
</dbReference>
<feature type="region of interest" description="Disordered" evidence="7">
    <location>
        <begin position="1"/>
        <end position="66"/>
    </location>
</feature>
<dbReference type="SMART" id="SM00320">
    <property type="entry name" value="WD40"/>
    <property type="match status" value="8"/>
</dbReference>
<dbReference type="PANTHER" id="PTHR13720:SF13">
    <property type="entry name" value="CILIA- AND FLAGELLA-ASSOCIATED PROTEIN 251"/>
    <property type="match status" value="1"/>
</dbReference>
<dbReference type="InterPro" id="IPR011047">
    <property type="entry name" value="Quinoprotein_ADH-like_sf"/>
</dbReference>
<evidence type="ECO:0000313" key="9">
    <source>
        <dbReference type="Proteomes" id="UP001557470"/>
    </source>
</evidence>
<protein>
    <recommendedName>
        <fullName evidence="5">Cilia- and flagella-associated protein 251</fullName>
    </recommendedName>
</protein>
<dbReference type="EMBL" id="JAGEUA010000005">
    <property type="protein sequence ID" value="KAL0979393.1"/>
    <property type="molecule type" value="Genomic_DNA"/>
</dbReference>
<evidence type="ECO:0000256" key="6">
    <source>
        <dbReference type="PROSITE-ProRule" id="PRU00221"/>
    </source>
</evidence>
<dbReference type="InterPro" id="IPR011992">
    <property type="entry name" value="EF-hand-dom_pair"/>
</dbReference>
<name>A0ABD0WVV1_UMBPY</name>
<sequence>MSGLGTESNLLPSSPEKQPSSAEQPDKDGDDLQREEEERDSQEKSDMSGSNVEQNSKDQADDQCTIHGHPTVSQVYTATSMQQLQRQSPRAKTNALALEWAFGMNQALPVFSLQDEDQLVILYGGSHVAVMYDHTSHSQHLLQGHSSPISCLCVSEDRRWLVTADRGKEHLVIIWDSFSGIPVQTLFDSHPEEGVAALALSKDAKYLVTVGAGKVQQVCLWDWTNETEIPLCTTEINPRFGFQNHITFNPNDSTQLLSNSESQVLFYNRDKQQLDCIAPELVDKTFTKAVGLLRQTVFHWRGLQALSATSEGSLVLWDMVRGSSTSSSLFRKAVKLIPLQKDSITVLSLTDSFIVTGDVLGHVKFYDEDFKLISWYSELNIDPIASISFSKEIPPDSSQGFVKDCSLEAKPIVIRNFILSTCSSTVVHVKAQGGVIQTLLRGHSDALHAVACHPHQTVVAMGSHSGILKLWDYQRRVTICTRVFQKDKQIQCIAYDPKGFYLAVGFVSGAVHILDACTLQSETEGGFNYSHDCITHITFSPDSLYLATADTGKAVMVFCFYTGKSGQCWKYLGRHRSHYKPIKDLLFGVNLDTNKPRLLSLGMDRRLVEYDLENGHENELLILSSERVEQSAVPTCMVWYPPLTTEDFLLTASNLYKMKLFNSTTKMCRKTLLGPTYGSPVQKMALIPFSKDSDSHYMAYITKDKVGLQMLPVDGNPYKSSAIICHPAGVSGMACSYDGRYVFTAGGSDCTALSWEISLNALDAAASLAGKDLLPFYSLLEGGRDGELFREMEDMFYYCQLRNQGIDSMELRNVSNRIPLKEVPFVMRTLGFYATEQELEDMQNEVKFSRYAETGRYVTDVDLDEFIKLYVNHRPVFGISREELRHTFQVLGDTGVTGDPVVKRDTLLELLQDRGEHMTEDELAECFTTLLGRNTEGGKSELGAFQCEDIEDVLEQDIPEEISIETFEHDVLGFPKDIEQGNSLESEIV</sequence>
<evidence type="ECO:0000256" key="7">
    <source>
        <dbReference type="SAM" id="MobiDB-lite"/>
    </source>
</evidence>
<dbReference type="SUPFAM" id="SSF47473">
    <property type="entry name" value="EF-hand"/>
    <property type="match status" value="1"/>
</dbReference>
<dbReference type="SUPFAM" id="SSF50978">
    <property type="entry name" value="WD40 repeat-like"/>
    <property type="match status" value="1"/>
</dbReference>
<evidence type="ECO:0000256" key="3">
    <source>
        <dbReference type="ARBA" id="ARBA00022737"/>
    </source>
</evidence>
<dbReference type="AlphaFoldDB" id="A0ABD0WVV1"/>
<dbReference type="InterPro" id="IPR015943">
    <property type="entry name" value="WD40/YVTN_repeat-like_dom_sf"/>
</dbReference>
<proteinExistence type="predicted"/>
<keyword evidence="9" id="KW-1185">Reference proteome</keyword>
<evidence type="ECO:0000313" key="8">
    <source>
        <dbReference type="EMBL" id="KAL0979393.1"/>
    </source>
</evidence>